<protein>
    <submittedName>
        <fullName evidence="2">Uncharacterized protein</fullName>
    </submittedName>
</protein>
<dbReference type="AlphaFoldDB" id="A0A7Y6NRQ8"/>
<keyword evidence="1" id="KW-0812">Transmembrane</keyword>
<dbReference type="PROSITE" id="PS51257">
    <property type="entry name" value="PROKAR_LIPOPROTEIN"/>
    <property type="match status" value="1"/>
</dbReference>
<dbReference type="RefSeq" id="WP_176070810.1">
    <property type="nucleotide sequence ID" value="NZ_JABWMJ010000010.1"/>
</dbReference>
<reference evidence="2 3" key="1">
    <citation type="submission" date="2020-06" db="EMBL/GenBank/DDBJ databases">
        <title>Schlegella sp. ID0723 isolated from air conditioner.</title>
        <authorList>
            <person name="Kim D.Y."/>
            <person name="Kim D.-U."/>
        </authorList>
    </citation>
    <scope>NUCLEOTIDE SEQUENCE [LARGE SCALE GENOMIC DNA]</scope>
    <source>
        <strain evidence="2 3">ID0723</strain>
    </source>
</reference>
<keyword evidence="3" id="KW-1185">Reference proteome</keyword>
<comment type="caution">
    <text evidence="2">The sequence shown here is derived from an EMBL/GenBank/DDBJ whole genome shotgun (WGS) entry which is preliminary data.</text>
</comment>
<proteinExistence type="predicted"/>
<dbReference type="Proteomes" id="UP000529637">
    <property type="component" value="Unassembled WGS sequence"/>
</dbReference>
<evidence type="ECO:0000313" key="2">
    <source>
        <dbReference type="EMBL" id="NUZ07972.1"/>
    </source>
</evidence>
<dbReference type="EMBL" id="JABWMJ010000010">
    <property type="protein sequence ID" value="NUZ07972.1"/>
    <property type="molecule type" value="Genomic_DNA"/>
</dbReference>
<name>A0A7Y6NRQ8_9BURK</name>
<accession>A0A7Y6NRQ8</accession>
<keyword evidence="1" id="KW-1133">Transmembrane helix</keyword>
<evidence type="ECO:0000256" key="1">
    <source>
        <dbReference type="SAM" id="Phobius"/>
    </source>
</evidence>
<gene>
    <name evidence="2" type="ORF">HQN59_19590</name>
</gene>
<organism evidence="2 3">
    <name type="scientific">Piscinibacter koreensis</name>
    <dbReference type="NCBI Taxonomy" id="2742824"/>
    <lineage>
        <taxon>Bacteria</taxon>
        <taxon>Pseudomonadati</taxon>
        <taxon>Pseudomonadota</taxon>
        <taxon>Betaproteobacteria</taxon>
        <taxon>Burkholderiales</taxon>
        <taxon>Sphaerotilaceae</taxon>
        <taxon>Piscinibacter</taxon>
    </lineage>
</organism>
<feature type="transmembrane region" description="Helical" evidence="1">
    <location>
        <begin position="38"/>
        <end position="64"/>
    </location>
</feature>
<sequence>MKHMQAVALLFAVVGIACEAFAYWGLSTASGRLAFDEMAGIVPFATGVSGAVLIAFAALLYWLATRRRS</sequence>
<keyword evidence="1" id="KW-0472">Membrane</keyword>
<evidence type="ECO:0000313" key="3">
    <source>
        <dbReference type="Proteomes" id="UP000529637"/>
    </source>
</evidence>